<dbReference type="GO" id="GO:0005525">
    <property type="term" value="F:GTP binding"/>
    <property type="evidence" value="ECO:0007669"/>
    <property type="project" value="InterPro"/>
</dbReference>
<reference evidence="3" key="1">
    <citation type="submission" date="2021-03" db="EMBL/GenBank/DDBJ databases">
        <title>Actinotalea soli sp. nov., isolated from soil.</title>
        <authorList>
            <person name="Ping W."/>
            <person name="Zhang J."/>
        </authorList>
    </citation>
    <scope>NUCLEOTIDE SEQUENCE</scope>
    <source>
        <strain evidence="3">BY-33</strain>
    </source>
</reference>
<dbReference type="InterPro" id="IPR005662">
    <property type="entry name" value="GTPase_Era-like"/>
</dbReference>
<evidence type="ECO:0000313" key="4">
    <source>
        <dbReference type="Proteomes" id="UP000664209"/>
    </source>
</evidence>
<feature type="region of interest" description="Disordered" evidence="1">
    <location>
        <begin position="1"/>
        <end position="20"/>
    </location>
</feature>
<dbReference type="Proteomes" id="UP000664209">
    <property type="component" value="Unassembled WGS sequence"/>
</dbReference>
<dbReference type="SUPFAM" id="SSF52540">
    <property type="entry name" value="P-loop containing nucleoside triphosphate hydrolases"/>
    <property type="match status" value="1"/>
</dbReference>
<dbReference type="Pfam" id="PF01926">
    <property type="entry name" value="MMR_HSR1"/>
    <property type="match status" value="1"/>
</dbReference>
<keyword evidence="4" id="KW-1185">Reference proteome</keyword>
<organism evidence="3 4">
    <name type="scientific">Actinotalea soli</name>
    <dbReference type="NCBI Taxonomy" id="2819234"/>
    <lineage>
        <taxon>Bacteria</taxon>
        <taxon>Bacillati</taxon>
        <taxon>Actinomycetota</taxon>
        <taxon>Actinomycetes</taxon>
        <taxon>Micrococcales</taxon>
        <taxon>Cellulomonadaceae</taxon>
        <taxon>Actinotalea</taxon>
    </lineage>
</organism>
<dbReference type="Gene3D" id="3.40.50.300">
    <property type="entry name" value="P-loop containing nucleotide triphosphate hydrolases"/>
    <property type="match status" value="1"/>
</dbReference>
<dbReference type="RefSeq" id="WP_208055331.1">
    <property type="nucleotide sequence ID" value="NZ_JAGEMK010000003.1"/>
</dbReference>
<proteinExistence type="predicted"/>
<evidence type="ECO:0000313" key="3">
    <source>
        <dbReference type="EMBL" id="MBO1751653.1"/>
    </source>
</evidence>
<protein>
    <submittedName>
        <fullName evidence="3">50S ribosome-binding GTPase</fullName>
    </submittedName>
</protein>
<dbReference type="GO" id="GO:0000028">
    <property type="term" value="P:ribosomal small subunit assembly"/>
    <property type="evidence" value="ECO:0007669"/>
    <property type="project" value="TreeGrafter"/>
</dbReference>
<accession>A0A939LQ23</accession>
<sequence length="549" mass="57207">MITYPATEASAGGQRDTGRPRAQASLLDAVTDLRRDVAATRFPLPLEGVTEAEDQRRRLLDQLDDHLLPRLRELSAPAIVVVAGSTGAGKSTLVNSVLRTEVSAAGVLRPTTRRPVLAHHPDDAALLAEHPLLEIVDVVPHGAVPRGIALVDAPDLDSLLTSNRSTAHRLLEAADLWLFVTTAARYGDALPWEVLDRATERGTSMAMVLNRVPDDALVAVRGDLMGRLRARGMAAVPLFLVPDAGPHEGMLDAKVVAPIGRWLAMVAGPDRARSVIARTQRGSLQALRPWVTGLAEAVQAQVDARTALTALIEQAAGSVAERAEVETAGVADGPVRGTWASLASGGGPLTGWTSRRGRDERVEALASITLELRRSAGMALAGCRRRAELAVVTALETTTQPGARGVLDLVVGGTSTTPDTATTMTSADAAAAGWLETARTVATALAEPDKAAARRLARLVRATGPDGPGALVAAAAAGLGSARIVLEGAVGRDPAREAAATLRRDLTARAVEQCRAGAQPALTALVDPDLADDAASLLRLRLAVLKGLT</sequence>
<dbReference type="GO" id="GO:0019843">
    <property type="term" value="F:rRNA binding"/>
    <property type="evidence" value="ECO:0007669"/>
    <property type="project" value="TreeGrafter"/>
</dbReference>
<name>A0A939LQ23_9CELL</name>
<dbReference type="GO" id="GO:0043024">
    <property type="term" value="F:ribosomal small subunit binding"/>
    <property type="evidence" value="ECO:0007669"/>
    <property type="project" value="TreeGrafter"/>
</dbReference>
<dbReference type="PANTHER" id="PTHR42698">
    <property type="entry name" value="GTPASE ERA"/>
    <property type="match status" value="1"/>
</dbReference>
<dbReference type="PANTHER" id="PTHR42698:SF1">
    <property type="entry name" value="GTPASE ERA, MITOCHONDRIAL"/>
    <property type="match status" value="1"/>
</dbReference>
<dbReference type="EMBL" id="JAGEMK010000003">
    <property type="protein sequence ID" value="MBO1751653.1"/>
    <property type="molecule type" value="Genomic_DNA"/>
</dbReference>
<dbReference type="GO" id="GO:0005829">
    <property type="term" value="C:cytosol"/>
    <property type="evidence" value="ECO:0007669"/>
    <property type="project" value="TreeGrafter"/>
</dbReference>
<dbReference type="AlphaFoldDB" id="A0A939LQ23"/>
<comment type="caution">
    <text evidence="3">The sequence shown here is derived from an EMBL/GenBank/DDBJ whole genome shotgun (WGS) entry which is preliminary data.</text>
</comment>
<evidence type="ECO:0000259" key="2">
    <source>
        <dbReference type="Pfam" id="PF01926"/>
    </source>
</evidence>
<dbReference type="InterPro" id="IPR006073">
    <property type="entry name" value="GTP-bd"/>
</dbReference>
<gene>
    <name evidence="3" type="ORF">J4G33_07525</name>
</gene>
<evidence type="ECO:0000256" key="1">
    <source>
        <dbReference type="SAM" id="MobiDB-lite"/>
    </source>
</evidence>
<dbReference type="InterPro" id="IPR027417">
    <property type="entry name" value="P-loop_NTPase"/>
</dbReference>
<feature type="domain" description="G" evidence="2">
    <location>
        <begin position="80"/>
        <end position="210"/>
    </location>
</feature>